<feature type="domain" description="Helicase ATP-binding" evidence="6">
    <location>
        <begin position="19"/>
        <end position="169"/>
    </location>
</feature>
<dbReference type="InterPro" id="IPR014001">
    <property type="entry name" value="Helicase_ATP-bd"/>
</dbReference>
<reference evidence="8" key="1">
    <citation type="journal article" date="2014" name="Int. J. Syst. Evol. Microbiol.">
        <title>Complete genome sequence of Corynebacterium casei LMG S-19264T (=DSM 44701T), isolated from a smear-ripened cheese.</title>
        <authorList>
            <consortium name="US DOE Joint Genome Institute (JGI-PGF)"/>
            <person name="Walter F."/>
            <person name="Albersmeier A."/>
            <person name="Kalinowski J."/>
            <person name="Ruckert C."/>
        </authorList>
    </citation>
    <scope>NUCLEOTIDE SEQUENCE</scope>
    <source>
        <strain evidence="8">KCTC 12870</strain>
    </source>
</reference>
<feature type="domain" description="Helicase C-terminal" evidence="7">
    <location>
        <begin position="203"/>
        <end position="378"/>
    </location>
</feature>
<dbReference type="SMART" id="SM00487">
    <property type="entry name" value="DEXDc"/>
    <property type="match status" value="1"/>
</dbReference>
<evidence type="ECO:0000259" key="6">
    <source>
        <dbReference type="PROSITE" id="PS51192"/>
    </source>
</evidence>
<dbReference type="InterPro" id="IPR027417">
    <property type="entry name" value="P-loop_NTPase"/>
</dbReference>
<dbReference type="Proteomes" id="UP000642829">
    <property type="component" value="Unassembled WGS sequence"/>
</dbReference>
<evidence type="ECO:0008006" key="10">
    <source>
        <dbReference type="Google" id="ProtNLM"/>
    </source>
</evidence>
<evidence type="ECO:0000256" key="4">
    <source>
        <dbReference type="ARBA" id="ARBA00022840"/>
    </source>
</evidence>
<evidence type="ECO:0000256" key="2">
    <source>
        <dbReference type="ARBA" id="ARBA00022801"/>
    </source>
</evidence>
<protein>
    <recommendedName>
        <fullName evidence="10">DEAD/DEAH box helicase</fullName>
    </recommendedName>
</protein>
<keyword evidence="9" id="KW-1185">Reference proteome</keyword>
<feature type="region of interest" description="Disordered" evidence="5">
    <location>
        <begin position="414"/>
        <end position="433"/>
    </location>
</feature>
<dbReference type="GO" id="GO:0005524">
    <property type="term" value="F:ATP binding"/>
    <property type="evidence" value="ECO:0007669"/>
    <property type="project" value="UniProtKB-KW"/>
</dbReference>
<keyword evidence="2" id="KW-0378">Hydrolase</keyword>
<evidence type="ECO:0000313" key="9">
    <source>
        <dbReference type="Proteomes" id="UP000642829"/>
    </source>
</evidence>
<name>A0A8J3GFK0_9BACT</name>
<dbReference type="Pfam" id="PF00270">
    <property type="entry name" value="DEAD"/>
    <property type="match status" value="1"/>
</dbReference>
<feature type="compositionally biased region" description="Low complexity" evidence="5">
    <location>
        <begin position="414"/>
        <end position="430"/>
    </location>
</feature>
<dbReference type="AlphaFoldDB" id="A0A8J3GFK0"/>
<keyword evidence="3" id="KW-0347">Helicase</keyword>
<accession>A0A8J3GFK0</accession>
<dbReference type="RefSeq" id="WP_189517116.1">
    <property type="nucleotide sequence ID" value="NZ_BMXG01000028.1"/>
</dbReference>
<dbReference type="EMBL" id="BMXG01000028">
    <property type="protein sequence ID" value="GHC12208.1"/>
    <property type="molecule type" value="Genomic_DNA"/>
</dbReference>
<keyword evidence="4" id="KW-0067">ATP-binding</keyword>
<dbReference type="SUPFAM" id="SSF52540">
    <property type="entry name" value="P-loop containing nucleoside triphosphate hydrolases"/>
    <property type="match status" value="1"/>
</dbReference>
<comment type="caution">
    <text evidence="8">The sequence shown here is derived from an EMBL/GenBank/DDBJ whole genome shotgun (WGS) entry which is preliminary data.</text>
</comment>
<evidence type="ECO:0000256" key="5">
    <source>
        <dbReference type="SAM" id="MobiDB-lite"/>
    </source>
</evidence>
<dbReference type="PANTHER" id="PTHR47961">
    <property type="entry name" value="DNA POLYMERASE THETA, PUTATIVE (AFU_ORTHOLOGUE AFUA_1G05260)-RELATED"/>
    <property type="match status" value="1"/>
</dbReference>
<dbReference type="Gene3D" id="3.40.50.300">
    <property type="entry name" value="P-loop containing nucleotide triphosphate hydrolases"/>
    <property type="match status" value="2"/>
</dbReference>
<evidence type="ECO:0000256" key="3">
    <source>
        <dbReference type="ARBA" id="ARBA00022806"/>
    </source>
</evidence>
<evidence type="ECO:0000313" key="8">
    <source>
        <dbReference type="EMBL" id="GHC12208.1"/>
    </source>
</evidence>
<dbReference type="InterPro" id="IPR050474">
    <property type="entry name" value="Hel308_SKI2-like"/>
</dbReference>
<evidence type="ECO:0000259" key="7">
    <source>
        <dbReference type="PROSITE" id="PS51194"/>
    </source>
</evidence>
<dbReference type="GO" id="GO:0016787">
    <property type="term" value="F:hydrolase activity"/>
    <property type="evidence" value="ECO:0007669"/>
    <property type="project" value="UniProtKB-KW"/>
</dbReference>
<reference evidence="8" key="2">
    <citation type="submission" date="2020-09" db="EMBL/GenBank/DDBJ databases">
        <authorList>
            <person name="Sun Q."/>
            <person name="Kim S."/>
        </authorList>
    </citation>
    <scope>NUCLEOTIDE SEQUENCE</scope>
    <source>
        <strain evidence="8">KCTC 12870</strain>
    </source>
</reference>
<dbReference type="InterPro" id="IPR011545">
    <property type="entry name" value="DEAD/DEAH_box_helicase_dom"/>
</dbReference>
<gene>
    <name evidence="8" type="ORF">GCM10007047_31920</name>
</gene>
<organism evidence="8 9">
    <name type="scientific">Cerasicoccus arenae</name>
    <dbReference type="NCBI Taxonomy" id="424488"/>
    <lineage>
        <taxon>Bacteria</taxon>
        <taxon>Pseudomonadati</taxon>
        <taxon>Verrucomicrobiota</taxon>
        <taxon>Opitutia</taxon>
        <taxon>Puniceicoccales</taxon>
        <taxon>Cerasicoccaceae</taxon>
        <taxon>Cerasicoccus</taxon>
    </lineage>
</organism>
<dbReference type="InterPro" id="IPR001650">
    <property type="entry name" value="Helicase_C-like"/>
</dbReference>
<dbReference type="PROSITE" id="PS51192">
    <property type="entry name" value="HELICASE_ATP_BIND_1"/>
    <property type="match status" value="1"/>
</dbReference>
<dbReference type="PANTHER" id="PTHR47961:SF8">
    <property type="entry name" value="DEXH-BOX ATP-DEPENDENT RNA HELICASE DEXH15 CHLOROPLASTIC"/>
    <property type="match status" value="1"/>
</dbReference>
<keyword evidence="1" id="KW-0547">Nucleotide-binding</keyword>
<dbReference type="PROSITE" id="PS51194">
    <property type="entry name" value="HELICASE_CTER"/>
    <property type="match status" value="1"/>
</dbReference>
<dbReference type="GO" id="GO:0004386">
    <property type="term" value="F:helicase activity"/>
    <property type="evidence" value="ECO:0007669"/>
    <property type="project" value="UniProtKB-KW"/>
</dbReference>
<proteinExistence type="predicted"/>
<dbReference type="Pfam" id="PF00271">
    <property type="entry name" value="Helicase_C"/>
    <property type="match status" value="1"/>
</dbReference>
<sequence>MEGLPNNLRIPDIWQQDAVNQLLAGRDVVVNAPTGAGKTYIFELLVERGLRSQAIYTVPTRALANDKLYEWRGKGWNVGLCTGDFADKLDAPIVVATLETQKAKFLQGRGPGLLVIDEYQMLADARRGINYELAIALAPPGTQLLLLSGSVANPEKLVGWLQQIGRDAVLVEHTERPVPQDEIQLQALPDVGSNNVRGFWPRMIARALAEDFGPILVFAPQRREAENLAAKLSAALPLPEWLELTAEQRAIAGDDLAKLLRNRIAFHHSGLNYRQRAGLIEPLAKAGQLRLIIATTGLAAGINFAMRSVLVTEREYHHSERSFQVRPDELLQMFGRAGRRGLDDKGFVLVAPGKPRMAEARPLSLKRASTVDWPSFLAVMHEADKASECPVKAADELANRLFTDQRLRLGLRRLPTPGKKQPAKPATKPASHQPLPTAEIAKTKAGDSFENALGEFHFREPEAKKIKEMRNAEGEWERLRAPSKARLGDALLYINGNWKPALETPESLQGVQIGNLCRLKGKGRRLYGRQVPLATFPNEERKGRVSLVKWFHRALKDHFLKERPDDRTPGRLCTLERLEEVYAPLLPYFTQGGRLVDLVPQNDTISARLDYSQAMVFARVDASGEALINPPQREVAPAPFPSFAEFAASGAETAKRTPAEIWLQLGLIDNYKRPTRRGVIFSFFNHGEGLAIAAALEDKSYDLYDLLFDVANLRAGYRFEHFDNTSGRLGNLCRLTYRGLTAPGYLDGGMPPGYGNGAAEVIAALTESPEAAHRFLGDELRHGDIERASLEWRSILNHIAFAPDFYWDRWMDFKELTRQYVLSHFGIIRLAEMPALTPQQRTRFEGSLAV</sequence>
<dbReference type="GO" id="GO:0003676">
    <property type="term" value="F:nucleic acid binding"/>
    <property type="evidence" value="ECO:0007669"/>
    <property type="project" value="InterPro"/>
</dbReference>
<dbReference type="SMART" id="SM00490">
    <property type="entry name" value="HELICc"/>
    <property type="match status" value="1"/>
</dbReference>
<evidence type="ECO:0000256" key="1">
    <source>
        <dbReference type="ARBA" id="ARBA00022741"/>
    </source>
</evidence>